<dbReference type="EMBL" id="CP016808">
    <property type="protein sequence ID" value="ANY66304.1"/>
    <property type="molecule type" value="Genomic_DNA"/>
</dbReference>
<keyword evidence="2" id="KW-0813">Transport</keyword>
<evidence type="ECO:0000313" key="4">
    <source>
        <dbReference type="EMBL" id="ANY66304.1"/>
    </source>
</evidence>
<dbReference type="PANTHER" id="PTHR43649:SF29">
    <property type="entry name" value="OSMOPROTECTIVE COMPOUNDS-BINDING PROTEIN GGTB"/>
    <property type="match status" value="1"/>
</dbReference>
<dbReference type="InterPro" id="IPR050490">
    <property type="entry name" value="Bact_solute-bd_prot1"/>
</dbReference>
<protein>
    <recommendedName>
        <fullName evidence="5">ABC transporter substrate-binding protein</fullName>
    </recommendedName>
</protein>
<accession>A0A1B2DF12</accession>
<proteinExistence type="inferred from homology"/>
<dbReference type="RefSeq" id="WP_099517672.1">
    <property type="nucleotide sequence ID" value="NZ_CP016808.1"/>
</dbReference>
<dbReference type="InterPro" id="IPR006059">
    <property type="entry name" value="SBP"/>
</dbReference>
<evidence type="ECO:0000256" key="1">
    <source>
        <dbReference type="ARBA" id="ARBA00008520"/>
    </source>
</evidence>
<keyword evidence="3" id="KW-0732">Signal</keyword>
<dbReference type="PROSITE" id="PS51257">
    <property type="entry name" value="PROKAR_LIPOPROTEIN"/>
    <property type="match status" value="1"/>
</dbReference>
<evidence type="ECO:0008006" key="5">
    <source>
        <dbReference type="Google" id="ProtNLM"/>
    </source>
</evidence>
<reference evidence="4" key="1">
    <citation type="submission" date="2016-08" db="EMBL/GenBank/DDBJ databases">
        <title>Complete Genome Seqeunce of Paenibacillus sp. BIHB 4019 from tea rhizoplane.</title>
        <authorList>
            <person name="Thakur R."/>
            <person name="Swarnkar M.K."/>
            <person name="Gulati A."/>
        </authorList>
    </citation>
    <scope>NUCLEOTIDE SEQUENCE [LARGE SCALE GENOMIC DNA]</scope>
    <source>
        <strain evidence="4">BIHB4019</strain>
    </source>
</reference>
<sequence>MFKRGIRFTLVLVMAVMLVIAGCSSAGKSSNGESAATSGSKSVKIRLAHTWGGTDGKAGVFKQQLDEFRAAHPDIELVEEFAPGDELKTKLKVDMASGNTPDVFMYWAGESFMRPLIDGDVALNMADYFAASPSIKKEQWSQGAWDSTSVDGKAYLVPLEASKAFFLYNKEIFDKYQLQPPTTYEEFKQVSKVLRENGIIPLSMGSKGSNPGHWFFSAIATQFAGGVEAAEKLSTEHTFNADAFKKAAQIINEMKSLKVFPDDTVASGDWAPSVVPYNEGKAAMIFTLPWSLPNLSQEIKEKSELIHFPKMDGAVNDPASYTIGGYTMSLVISKASFEDPAKKEAVIALADAMLSDQMNAALAGAGMMPAKSLETAVGNLDPFAVKVYAFTNPYSVVPFTKSKLPGAKSTEVFNRSMDELFAGVVTPEDFIKKINEAVAGEKK</sequence>
<feature type="chain" id="PRO_5039295303" description="ABC transporter substrate-binding protein" evidence="3">
    <location>
        <begin position="27"/>
        <end position="443"/>
    </location>
</feature>
<dbReference type="AlphaFoldDB" id="A0A1B2DF12"/>
<feature type="signal peptide" evidence="3">
    <location>
        <begin position="1"/>
        <end position="26"/>
    </location>
</feature>
<dbReference type="Pfam" id="PF01547">
    <property type="entry name" value="SBP_bac_1"/>
    <property type="match status" value="1"/>
</dbReference>
<evidence type="ECO:0000256" key="3">
    <source>
        <dbReference type="SAM" id="SignalP"/>
    </source>
</evidence>
<dbReference type="Gene3D" id="3.40.190.10">
    <property type="entry name" value="Periplasmic binding protein-like II"/>
    <property type="match status" value="2"/>
</dbReference>
<evidence type="ECO:0000256" key="2">
    <source>
        <dbReference type="ARBA" id="ARBA00022448"/>
    </source>
</evidence>
<dbReference type="PANTHER" id="PTHR43649">
    <property type="entry name" value="ARABINOSE-BINDING PROTEIN-RELATED"/>
    <property type="match status" value="1"/>
</dbReference>
<comment type="similarity">
    <text evidence="1">Belongs to the bacterial solute-binding protein 1 family.</text>
</comment>
<name>A0A1B2DF12_9BACL</name>
<gene>
    <name evidence="4" type="ORF">BBD42_07350</name>
</gene>
<dbReference type="SUPFAM" id="SSF53850">
    <property type="entry name" value="Periplasmic binding protein-like II"/>
    <property type="match status" value="1"/>
</dbReference>
<organism evidence="4">
    <name type="scientific">Paenibacillus sp. BIHB 4019</name>
    <dbReference type="NCBI Taxonomy" id="1870819"/>
    <lineage>
        <taxon>Bacteria</taxon>
        <taxon>Bacillati</taxon>
        <taxon>Bacillota</taxon>
        <taxon>Bacilli</taxon>
        <taxon>Bacillales</taxon>
        <taxon>Paenibacillaceae</taxon>
        <taxon>Paenibacillus</taxon>
    </lineage>
</organism>